<feature type="transmembrane region" description="Helical" evidence="1">
    <location>
        <begin position="64"/>
        <end position="81"/>
    </location>
</feature>
<keyword evidence="1" id="KW-0472">Membrane</keyword>
<dbReference type="AlphaFoldDB" id="A0A1H7I1Z0"/>
<feature type="transmembrane region" description="Helical" evidence="1">
    <location>
        <begin position="139"/>
        <end position="161"/>
    </location>
</feature>
<evidence type="ECO:0000313" key="3">
    <source>
        <dbReference type="Proteomes" id="UP000199506"/>
    </source>
</evidence>
<keyword evidence="1" id="KW-1133">Transmembrane helix</keyword>
<evidence type="ECO:0000256" key="1">
    <source>
        <dbReference type="SAM" id="Phobius"/>
    </source>
</evidence>
<feature type="transmembrane region" description="Helical" evidence="1">
    <location>
        <begin position="173"/>
        <end position="191"/>
    </location>
</feature>
<dbReference type="Proteomes" id="UP000199506">
    <property type="component" value="Unassembled WGS sequence"/>
</dbReference>
<organism evidence="2 3">
    <name type="scientific">Methanobrevibacter gottschalkii</name>
    <dbReference type="NCBI Taxonomy" id="190974"/>
    <lineage>
        <taxon>Archaea</taxon>
        <taxon>Methanobacteriati</taxon>
        <taxon>Methanobacteriota</taxon>
        <taxon>Methanomada group</taxon>
        <taxon>Methanobacteria</taxon>
        <taxon>Methanobacteriales</taxon>
        <taxon>Methanobacteriaceae</taxon>
        <taxon>Methanobrevibacter</taxon>
    </lineage>
</organism>
<dbReference type="EMBL" id="FOAK01000003">
    <property type="protein sequence ID" value="SEK54525.1"/>
    <property type="molecule type" value="Genomic_DNA"/>
</dbReference>
<reference evidence="2 3" key="1">
    <citation type="submission" date="2016-10" db="EMBL/GenBank/DDBJ databases">
        <authorList>
            <person name="de Groot N.N."/>
        </authorList>
    </citation>
    <scope>NUCLEOTIDE SEQUENCE [LARGE SCALE GENOMIC DNA]</scope>
    <source>
        <strain evidence="2 3">DSM 11978</strain>
    </source>
</reference>
<evidence type="ECO:0008006" key="4">
    <source>
        <dbReference type="Google" id="ProtNLM"/>
    </source>
</evidence>
<name>A0A1H7I1Z0_9EURY</name>
<dbReference type="STRING" id="190974.SAMN05216439_1082"/>
<proteinExistence type="predicted"/>
<evidence type="ECO:0000313" key="2">
    <source>
        <dbReference type="EMBL" id="SEK54525.1"/>
    </source>
</evidence>
<sequence>MQNTSKYFNLSDMMVEYFNFENKERDIPYYNHNPRLTKHAWIVLLSSVLISFIFYALFEDVSEFFASFIFCAILLVPLMYYSDGDFSLIFHRPTKSEIKLALILFIGYLIYAIILGGVIEALLSITTTTSELTVNAESLISLVFSMMAEELIKFIPFVFIMRLVYKTTSNRKLSIITSTFIVLIFFGLLHYDFETSIISVLLLQGLGSLFELYGYIKTKNLFVPYLSHLLTDAVIFILILFGL</sequence>
<keyword evidence="1" id="KW-0812">Transmembrane</keyword>
<accession>A0A1H7I1Z0</accession>
<feature type="transmembrane region" description="Helical" evidence="1">
    <location>
        <begin position="40"/>
        <end position="58"/>
    </location>
</feature>
<protein>
    <recommendedName>
        <fullName evidence="4">CAAX protease self-immunity</fullName>
    </recommendedName>
</protein>
<feature type="transmembrane region" description="Helical" evidence="1">
    <location>
        <begin position="222"/>
        <end position="241"/>
    </location>
</feature>
<gene>
    <name evidence="2" type="ORF">SAMN05216439_1082</name>
</gene>
<feature type="transmembrane region" description="Helical" evidence="1">
    <location>
        <begin position="101"/>
        <end position="119"/>
    </location>
</feature>
<feature type="transmembrane region" description="Helical" evidence="1">
    <location>
        <begin position="197"/>
        <end position="215"/>
    </location>
</feature>